<name>A0A840NC11_9BRAD</name>
<reference evidence="3 4" key="1">
    <citation type="submission" date="2020-08" db="EMBL/GenBank/DDBJ databases">
        <title>Genomic Encyclopedia of Type Strains, Phase IV (KMG-IV): sequencing the most valuable type-strain genomes for metagenomic binning, comparative biology and taxonomic classification.</title>
        <authorList>
            <person name="Goeker M."/>
        </authorList>
    </citation>
    <scope>NUCLEOTIDE SEQUENCE [LARGE SCALE GENOMIC DNA]</scope>
    <source>
        <strain evidence="3 4">DSM 17498</strain>
    </source>
</reference>
<feature type="transmembrane region" description="Helical" evidence="1">
    <location>
        <begin position="7"/>
        <end position="28"/>
    </location>
</feature>
<feature type="transmembrane region" description="Helical" evidence="1">
    <location>
        <begin position="114"/>
        <end position="133"/>
    </location>
</feature>
<evidence type="ECO:0000256" key="1">
    <source>
        <dbReference type="SAM" id="Phobius"/>
    </source>
</evidence>
<evidence type="ECO:0000313" key="4">
    <source>
        <dbReference type="Proteomes" id="UP000521227"/>
    </source>
</evidence>
<evidence type="ECO:0000313" key="3">
    <source>
        <dbReference type="EMBL" id="MBB5055191.1"/>
    </source>
</evidence>
<keyword evidence="1" id="KW-1133">Transmembrane helix</keyword>
<keyword evidence="1" id="KW-0472">Membrane</keyword>
<organism evidence="3 4">
    <name type="scientific">Afipia massiliensis</name>
    <dbReference type="NCBI Taxonomy" id="211460"/>
    <lineage>
        <taxon>Bacteria</taxon>
        <taxon>Pseudomonadati</taxon>
        <taxon>Pseudomonadota</taxon>
        <taxon>Alphaproteobacteria</taxon>
        <taxon>Hyphomicrobiales</taxon>
        <taxon>Nitrobacteraceae</taxon>
        <taxon>Afipia</taxon>
    </lineage>
</organism>
<feature type="transmembrane region" description="Helical" evidence="1">
    <location>
        <begin position="40"/>
        <end position="57"/>
    </location>
</feature>
<evidence type="ECO:0000259" key="2">
    <source>
        <dbReference type="Pfam" id="PF07331"/>
    </source>
</evidence>
<dbReference type="Proteomes" id="UP000521227">
    <property type="component" value="Unassembled WGS sequence"/>
</dbReference>
<keyword evidence="1" id="KW-0812">Transmembrane</keyword>
<dbReference type="RefSeq" id="WP_184090587.1">
    <property type="nucleotide sequence ID" value="NZ_JACHIJ010000012.1"/>
</dbReference>
<dbReference type="Pfam" id="PF07331">
    <property type="entry name" value="TctB"/>
    <property type="match status" value="1"/>
</dbReference>
<dbReference type="InterPro" id="IPR009936">
    <property type="entry name" value="DUF1468"/>
</dbReference>
<accession>A0A840NC11</accession>
<dbReference type="EMBL" id="JACHIJ010000012">
    <property type="protein sequence ID" value="MBB5055191.1"/>
    <property type="molecule type" value="Genomic_DNA"/>
</dbReference>
<gene>
    <name evidence="3" type="ORF">HNQ36_005202</name>
</gene>
<feature type="transmembrane region" description="Helical" evidence="1">
    <location>
        <begin position="69"/>
        <end position="85"/>
    </location>
</feature>
<comment type="caution">
    <text evidence="3">The sequence shown here is derived from an EMBL/GenBank/DDBJ whole genome shotgun (WGS) entry which is preliminary data.</text>
</comment>
<dbReference type="AlphaFoldDB" id="A0A840NC11"/>
<feature type="domain" description="DUF1468" evidence="2">
    <location>
        <begin position="13"/>
        <end position="137"/>
    </location>
</feature>
<protein>
    <recommendedName>
        <fullName evidence="2">DUF1468 domain-containing protein</fullName>
    </recommendedName>
</protein>
<sequence>MIKIAPTYLAVGMLGALALIFGVGAFRLGFWGDDGPGPGLLPLVVSLLLVPMLVLVLREPLPSDETSLGAGPLSAIVLVLIYAAILPRAGFVLSTLVMLFAWIRLFYRQSWLRSAGCSASLTILGLVIFNVLLKVPMQLFPVLQ</sequence>
<proteinExistence type="predicted"/>